<accession>A0ABU5U853</accession>
<dbReference type="PANTHER" id="PTHR43667">
    <property type="entry name" value="CYCLOPROPANE-FATTY-ACYL-PHOSPHOLIPID SYNTHASE"/>
    <property type="match status" value="1"/>
</dbReference>
<comment type="caution">
    <text evidence="6">The sequence shown here is derived from an EMBL/GenBank/DDBJ whole genome shotgun (WGS) entry which is preliminary data.</text>
</comment>
<dbReference type="Proteomes" id="UP001301728">
    <property type="component" value="Unassembled WGS sequence"/>
</dbReference>
<dbReference type="PIRSF" id="PIRSF003085">
    <property type="entry name" value="CMAS"/>
    <property type="match status" value="1"/>
</dbReference>
<keyword evidence="7" id="KW-1185">Reference proteome</keyword>
<dbReference type="EC" id="2.1.1.-" evidence="6"/>
<gene>
    <name evidence="6" type="ORF">VB854_30995</name>
</gene>
<dbReference type="RefSeq" id="WP_323307068.1">
    <property type="nucleotide sequence ID" value="NZ_JAYGHT010000230.1"/>
</dbReference>
<organism evidence="6 7">
    <name type="scientific">Limnoraphis robusta CCNP1315</name>
    <dbReference type="NCBI Taxonomy" id="3110306"/>
    <lineage>
        <taxon>Bacteria</taxon>
        <taxon>Bacillati</taxon>
        <taxon>Cyanobacteriota</taxon>
        <taxon>Cyanophyceae</taxon>
        <taxon>Oscillatoriophycideae</taxon>
        <taxon>Oscillatoriales</taxon>
        <taxon>Sirenicapillariaceae</taxon>
        <taxon>Limnoraphis</taxon>
    </lineage>
</organism>
<dbReference type="Gene3D" id="3.40.50.150">
    <property type="entry name" value="Vaccinia Virus protein VP39"/>
    <property type="match status" value="1"/>
</dbReference>
<keyword evidence="2 6" id="KW-0489">Methyltransferase</keyword>
<keyword evidence="3 6" id="KW-0808">Transferase</keyword>
<name>A0ABU5U853_9CYAN</name>
<dbReference type="InterPro" id="IPR050723">
    <property type="entry name" value="CFA/CMAS"/>
</dbReference>
<proteinExistence type="inferred from homology"/>
<dbReference type="InterPro" id="IPR003333">
    <property type="entry name" value="CMAS"/>
</dbReference>
<dbReference type="SUPFAM" id="SSF53335">
    <property type="entry name" value="S-adenosyl-L-methionine-dependent methyltransferases"/>
    <property type="match status" value="1"/>
</dbReference>
<dbReference type="InterPro" id="IPR029063">
    <property type="entry name" value="SAM-dependent_MTases_sf"/>
</dbReference>
<evidence type="ECO:0000256" key="5">
    <source>
        <dbReference type="ARBA" id="ARBA00023098"/>
    </source>
</evidence>
<dbReference type="PANTHER" id="PTHR43667:SF1">
    <property type="entry name" value="CYCLOPROPANE-FATTY-ACYL-PHOSPHOLIPID SYNTHASE"/>
    <property type="match status" value="1"/>
</dbReference>
<evidence type="ECO:0000313" key="7">
    <source>
        <dbReference type="Proteomes" id="UP001301728"/>
    </source>
</evidence>
<evidence type="ECO:0000256" key="2">
    <source>
        <dbReference type="ARBA" id="ARBA00022603"/>
    </source>
</evidence>
<evidence type="ECO:0000256" key="1">
    <source>
        <dbReference type="ARBA" id="ARBA00010815"/>
    </source>
</evidence>
<keyword evidence="5" id="KW-0443">Lipid metabolism</keyword>
<keyword evidence="4" id="KW-0949">S-adenosyl-L-methionine</keyword>
<dbReference type="GO" id="GO:0008168">
    <property type="term" value="F:methyltransferase activity"/>
    <property type="evidence" value="ECO:0007669"/>
    <property type="project" value="UniProtKB-KW"/>
</dbReference>
<dbReference type="EMBL" id="JAYGHT010000230">
    <property type="protein sequence ID" value="MEA5523366.1"/>
    <property type="molecule type" value="Genomic_DNA"/>
</dbReference>
<sequence>MMTAVPEAAVPEAGGAGATAAAIQHHYDLSDDFFGLWLGPERIYSAALYEGDDDLDAAQTRKLDHHIAAAAAAGKARVLDVGCGWGAMLRRLVGHAGAKSAVGLTLSASQAEWGRAHVPAGVEIREESWRDHVPEAPYDAIISVGAFEHFARPGLSPEAKLDAYREFFAFCGGALKTGGRLSLQTIAYSASGITLPAFIAERIFRESELPLIHEPIAAADPEFELVALRNDREHYARTLVAWERNLMACREQAMAMVGEAAVTEHLRYLRVCAMAFKLDAICLLRMSFVKRNPATSILPAGFRSR</sequence>
<dbReference type="Pfam" id="PF02353">
    <property type="entry name" value="CMAS"/>
    <property type="match status" value="1"/>
</dbReference>
<dbReference type="GO" id="GO:0032259">
    <property type="term" value="P:methylation"/>
    <property type="evidence" value="ECO:0007669"/>
    <property type="project" value="UniProtKB-KW"/>
</dbReference>
<evidence type="ECO:0000256" key="4">
    <source>
        <dbReference type="ARBA" id="ARBA00022691"/>
    </source>
</evidence>
<evidence type="ECO:0000256" key="3">
    <source>
        <dbReference type="ARBA" id="ARBA00022679"/>
    </source>
</evidence>
<evidence type="ECO:0000313" key="6">
    <source>
        <dbReference type="EMBL" id="MEA5523366.1"/>
    </source>
</evidence>
<dbReference type="CDD" id="cd02440">
    <property type="entry name" value="AdoMet_MTases"/>
    <property type="match status" value="1"/>
</dbReference>
<protein>
    <submittedName>
        <fullName evidence="6">Cyclopropane-fatty-acyl-phospholipid synthase family protein</fullName>
        <ecNumber evidence="6">2.1.1.-</ecNumber>
    </submittedName>
</protein>
<reference evidence="6 7" key="1">
    <citation type="submission" date="2023-12" db="EMBL/GenBank/DDBJ databases">
        <title>Baltic Sea Cyanobacteria.</title>
        <authorList>
            <person name="Delbaje E."/>
            <person name="Fewer D.P."/>
            <person name="Shishido T.K."/>
        </authorList>
    </citation>
    <scope>NUCLEOTIDE SEQUENCE [LARGE SCALE GENOMIC DNA]</scope>
    <source>
        <strain evidence="6 7">CCNP 1315</strain>
    </source>
</reference>
<comment type="similarity">
    <text evidence="1">Belongs to the CFA/CMAS family.</text>
</comment>